<proteinExistence type="predicted"/>
<dbReference type="PANTHER" id="PTHR47169:SF2">
    <property type="entry name" value="OS01G0541250 PROTEIN"/>
    <property type="match status" value="1"/>
</dbReference>
<reference evidence="1" key="1">
    <citation type="submission" date="2013-12" db="EMBL/GenBank/DDBJ databases">
        <title>The Genome Sequence of Aphanomyces invadans NJM9701.</title>
        <authorList>
            <consortium name="The Broad Institute Genomics Platform"/>
            <person name="Russ C."/>
            <person name="Tyler B."/>
            <person name="van West P."/>
            <person name="Dieguez-Uribeondo J."/>
            <person name="Young S.K."/>
            <person name="Zeng Q."/>
            <person name="Gargeya S."/>
            <person name="Fitzgerald M."/>
            <person name="Abouelleil A."/>
            <person name="Alvarado L."/>
            <person name="Chapman S.B."/>
            <person name="Gainer-Dewar J."/>
            <person name="Goldberg J."/>
            <person name="Griggs A."/>
            <person name="Gujja S."/>
            <person name="Hansen M."/>
            <person name="Howarth C."/>
            <person name="Imamovic A."/>
            <person name="Ireland A."/>
            <person name="Larimer J."/>
            <person name="McCowan C."/>
            <person name="Murphy C."/>
            <person name="Pearson M."/>
            <person name="Poon T.W."/>
            <person name="Priest M."/>
            <person name="Roberts A."/>
            <person name="Saif S."/>
            <person name="Shea T."/>
            <person name="Sykes S."/>
            <person name="Wortman J."/>
            <person name="Nusbaum C."/>
            <person name="Birren B."/>
        </authorList>
    </citation>
    <scope>NUCLEOTIDE SEQUENCE [LARGE SCALE GENOMIC DNA]</scope>
    <source>
        <strain evidence="1">NJM9701</strain>
    </source>
</reference>
<organism evidence="1">
    <name type="scientific">Aphanomyces invadans</name>
    <dbReference type="NCBI Taxonomy" id="157072"/>
    <lineage>
        <taxon>Eukaryota</taxon>
        <taxon>Sar</taxon>
        <taxon>Stramenopiles</taxon>
        <taxon>Oomycota</taxon>
        <taxon>Saprolegniomycetes</taxon>
        <taxon>Saprolegniales</taxon>
        <taxon>Verrucalvaceae</taxon>
        <taxon>Aphanomyces</taxon>
    </lineage>
</organism>
<dbReference type="OrthoDB" id="102548at2759"/>
<dbReference type="PANTHER" id="PTHR47169">
    <property type="entry name" value="OS01G0541250 PROTEIN"/>
    <property type="match status" value="1"/>
</dbReference>
<accession>A0A024ULS9</accession>
<dbReference type="VEuPathDB" id="FungiDB:H310_02790"/>
<sequence length="88" mass="10336">MSKRQITKDGKVSLWPFVETKLAKRKCKNRDRGSHVTVPMSVTKPIYRNYLIDKVFPAIQAKGLIVVEDPFLCNKTMQNRTWRWMTLP</sequence>
<dbReference type="AlphaFoldDB" id="A0A024ULS9"/>
<protein>
    <submittedName>
        <fullName evidence="1">Uncharacterized protein</fullName>
    </submittedName>
</protein>
<gene>
    <name evidence="1" type="ORF">H310_02790</name>
</gene>
<dbReference type="GeneID" id="20079840"/>
<name>A0A024ULS9_9STRA</name>
<dbReference type="EMBL" id="KI913955">
    <property type="protein sequence ID" value="ETW06573.1"/>
    <property type="molecule type" value="Genomic_DNA"/>
</dbReference>
<dbReference type="RefSeq" id="XP_008864648.1">
    <property type="nucleotide sequence ID" value="XM_008866426.1"/>
</dbReference>
<evidence type="ECO:0000313" key="1">
    <source>
        <dbReference type="EMBL" id="ETW06573.1"/>
    </source>
</evidence>